<name>A0A848AQD1_9BACT</name>
<comment type="caution">
    <text evidence="1">The sequence shown here is derived from an EMBL/GenBank/DDBJ whole genome shotgun (WGS) entry which is preliminary data.</text>
</comment>
<sequence>MSNVVNLAVAVADALAEYNAEVLYFPTFDLRDLETMRVIVVPVNPEYKTVSRAAHEELLKVQIGFLKRGCEDELDSLLQTVEGLGLSFLNKKLANATCVCVAYNPIYSPEHLRERGQFTSVIELTFKKICS</sequence>
<reference evidence="1 2" key="1">
    <citation type="submission" date="2020-04" db="EMBL/GenBank/DDBJ databases">
        <authorList>
            <person name="Hitch T.C.A."/>
            <person name="Wylensek D."/>
            <person name="Clavel T."/>
        </authorList>
    </citation>
    <scope>NUCLEOTIDE SEQUENCE [LARGE SCALE GENOMIC DNA]</scope>
    <source>
        <strain evidence="1 2">COR2-253-APC-1A</strain>
    </source>
</reference>
<accession>A0A848AQD1</accession>
<dbReference type="Proteomes" id="UP000576225">
    <property type="component" value="Unassembled WGS sequence"/>
</dbReference>
<protein>
    <submittedName>
        <fullName evidence="1">Uncharacterized protein</fullName>
    </submittedName>
</protein>
<dbReference type="RefSeq" id="WP_168961292.1">
    <property type="nucleotide sequence ID" value="NZ_CALXNT010000088.1"/>
</dbReference>
<gene>
    <name evidence="1" type="ORF">HF882_01340</name>
</gene>
<evidence type="ECO:0000313" key="1">
    <source>
        <dbReference type="EMBL" id="NMD85221.1"/>
    </source>
</evidence>
<evidence type="ECO:0000313" key="2">
    <source>
        <dbReference type="Proteomes" id="UP000576225"/>
    </source>
</evidence>
<dbReference type="AlphaFoldDB" id="A0A848AQD1"/>
<dbReference type="EMBL" id="JABAEW010000002">
    <property type="protein sequence ID" value="NMD85221.1"/>
    <property type="molecule type" value="Genomic_DNA"/>
</dbReference>
<proteinExistence type="predicted"/>
<organism evidence="1 2">
    <name type="scientific">Victivallis vadensis</name>
    <dbReference type="NCBI Taxonomy" id="172901"/>
    <lineage>
        <taxon>Bacteria</taxon>
        <taxon>Pseudomonadati</taxon>
        <taxon>Lentisphaerota</taxon>
        <taxon>Lentisphaeria</taxon>
        <taxon>Victivallales</taxon>
        <taxon>Victivallaceae</taxon>
        <taxon>Victivallis</taxon>
    </lineage>
</organism>